<reference evidence="2 3" key="1">
    <citation type="submission" date="2023-01" db="EMBL/GenBank/DDBJ databases">
        <authorList>
            <person name="Kreplak J."/>
        </authorList>
    </citation>
    <scope>NUCLEOTIDE SEQUENCE [LARGE SCALE GENOMIC DNA]</scope>
</reference>
<organism evidence="2 3">
    <name type="scientific">Vicia faba</name>
    <name type="common">Broad bean</name>
    <name type="synonym">Faba vulgaris</name>
    <dbReference type="NCBI Taxonomy" id="3906"/>
    <lineage>
        <taxon>Eukaryota</taxon>
        <taxon>Viridiplantae</taxon>
        <taxon>Streptophyta</taxon>
        <taxon>Embryophyta</taxon>
        <taxon>Tracheophyta</taxon>
        <taxon>Spermatophyta</taxon>
        <taxon>Magnoliopsida</taxon>
        <taxon>eudicotyledons</taxon>
        <taxon>Gunneridae</taxon>
        <taxon>Pentapetalae</taxon>
        <taxon>rosids</taxon>
        <taxon>fabids</taxon>
        <taxon>Fabales</taxon>
        <taxon>Fabaceae</taxon>
        <taxon>Papilionoideae</taxon>
        <taxon>50 kb inversion clade</taxon>
        <taxon>NPAAA clade</taxon>
        <taxon>Hologalegina</taxon>
        <taxon>IRL clade</taxon>
        <taxon>Fabeae</taxon>
        <taxon>Vicia</taxon>
    </lineage>
</organism>
<protein>
    <submittedName>
        <fullName evidence="2">Uncharacterized protein</fullName>
    </submittedName>
</protein>
<evidence type="ECO:0000313" key="2">
    <source>
        <dbReference type="EMBL" id="CAI8590391.1"/>
    </source>
</evidence>
<name>A0AAV0YX41_VICFA</name>
<keyword evidence="3" id="KW-1185">Reference proteome</keyword>
<accession>A0AAV0YX41</accession>
<evidence type="ECO:0000256" key="1">
    <source>
        <dbReference type="SAM" id="MobiDB-lite"/>
    </source>
</evidence>
<proteinExistence type="predicted"/>
<dbReference type="EMBL" id="OX451736">
    <property type="protein sequence ID" value="CAI8590391.1"/>
    <property type="molecule type" value="Genomic_DNA"/>
</dbReference>
<feature type="region of interest" description="Disordered" evidence="1">
    <location>
        <begin position="37"/>
        <end position="80"/>
    </location>
</feature>
<evidence type="ECO:0000313" key="3">
    <source>
        <dbReference type="Proteomes" id="UP001157006"/>
    </source>
</evidence>
<dbReference type="Proteomes" id="UP001157006">
    <property type="component" value="Chromosome 1L"/>
</dbReference>
<feature type="compositionally biased region" description="Basic and acidic residues" evidence="1">
    <location>
        <begin position="67"/>
        <end position="79"/>
    </location>
</feature>
<sequence length="100" mass="10525">MLRHSYTGAKSGLLVVQEKNVELDIGNTGKATITVNADGSKSKSISTTGKHSKGSVSNTGGGGGLEVKGKEGPKFKDPYRQQVNTQRVQFLIPVAAVVLR</sequence>
<dbReference type="AlphaFoldDB" id="A0AAV0YX41"/>
<gene>
    <name evidence="2" type="ORF">VFH_I439040</name>
</gene>